<feature type="domain" description="RNA polymerase sigma-70" evidence="1">
    <location>
        <begin position="77"/>
        <end position="90"/>
    </location>
</feature>
<dbReference type="SUPFAM" id="SSF88946">
    <property type="entry name" value="Sigma2 domain of RNA polymerase sigma factors"/>
    <property type="match status" value="1"/>
</dbReference>
<dbReference type="InterPro" id="IPR009042">
    <property type="entry name" value="RNA_pol_sigma70_r1_2"/>
</dbReference>
<dbReference type="InterPro" id="IPR000943">
    <property type="entry name" value="RNA_pol_sigma70"/>
</dbReference>
<dbReference type="AlphaFoldDB" id="A0A382HC40"/>
<gene>
    <name evidence="2" type="ORF">METZ01_LOCUS237758</name>
</gene>
<evidence type="ECO:0000259" key="1">
    <source>
        <dbReference type="PROSITE" id="PS00715"/>
    </source>
</evidence>
<reference evidence="2" key="1">
    <citation type="submission" date="2018-05" db="EMBL/GenBank/DDBJ databases">
        <authorList>
            <person name="Lanie J.A."/>
            <person name="Ng W.-L."/>
            <person name="Kazmierczak K.M."/>
            <person name="Andrzejewski T.M."/>
            <person name="Davidsen T.M."/>
            <person name="Wayne K.J."/>
            <person name="Tettelin H."/>
            <person name="Glass J.I."/>
            <person name="Rusch D."/>
            <person name="Podicherti R."/>
            <person name="Tsui H.-C.T."/>
            <person name="Winkler M.E."/>
        </authorList>
    </citation>
    <scope>NUCLEOTIDE SEQUENCE</scope>
</reference>
<dbReference type="Gene3D" id="1.20.120.1810">
    <property type="match status" value="1"/>
</dbReference>
<proteinExistence type="predicted"/>
<protein>
    <recommendedName>
        <fullName evidence="1">RNA polymerase sigma-70 domain-containing protein</fullName>
    </recommendedName>
</protein>
<name>A0A382HC40_9ZZZZ</name>
<sequence>MAEAQAKASFWDMDDSLGSYLGEIASSKPLSSAQEVELAQRIKQGDEAARNELVEANLRFVVGVAKQYQKRGVPLADMISAGNMGLITAAERFDENRGFKFISY</sequence>
<dbReference type="PANTHER" id="PTHR30376:SF3">
    <property type="entry name" value="RNA POLYMERASE SIGMA FACTOR RPOH"/>
    <property type="match status" value="1"/>
</dbReference>
<evidence type="ECO:0000313" key="2">
    <source>
        <dbReference type="EMBL" id="SVB84904.1"/>
    </source>
</evidence>
<feature type="non-terminal residue" evidence="2">
    <location>
        <position position="104"/>
    </location>
</feature>
<accession>A0A382HC40</accession>
<dbReference type="PANTHER" id="PTHR30376">
    <property type="entry name" value="SIGMA FACTOR RPOH HEAT SHOCK RELATED"/>
    <property type="match status" value="1"/>
</dbReference>
<dbReference type="GO" id="GO:0016987">
    <property type="term" value="F:sigma factor activity"/>
    <property type="evidence" value="ECO:0007669"/>
    <property type="project" value="InterPro"/>
</dbReference>
<dbReference type="GO" id="GO:0003677">
    <property type="term" value="F:DNA binding"/>
    <property type="evidence" value="ECO:0007669"/>
    <property type="project" value="InterPro"/>
</dbReference>
<dbReference type="InterPro" id="IPR013325">
    <property type="entry name" value="RNA_pol_sigma_r2"/>
</dbReference>
<dbReference type="EMBL" id="UINC01060419">
    <property type="protein sequence ID" value="SVB84904.1"/>
    <property type="molecule type" value="Genomic_DNA"/>
</dbReference>
<organism evidence="2">
    <name type="scientific">marine metagenome</name>
    <dbReference type="NCBI Taxonomy" id="408172"/>
    <lineage>
        <taxon>unclassified sequences</taxon>
        <taxon>metagenomes</taxon>
        <taxon>ecological metagenomes</taxon>
    </lineage>
</organism>
<dbReference type="Pfam" id="PF00140">
    <property type="entry name" value="Sigma70_r1_2"/>
    <property type="match status" value="1"/>
</dbReference>
<dbReference type="GO" id="GO:0006352">
    <property type="term" value="P:DNA-templated transcription initiation"/>
    <property type="evidence" value="ECO:0007669"/>
    <property type="project" value="InterPro"/>
</dbReference>
<dbReference type="Pfam" id="PF04542">
    <property type="entry name" value="Sigma70_r2"/>
    <property type="match status" value="1"/>
</dbReference>
<dbReference type="PROSITE" id="PS00715">
    <property type="entry name" value="SIGMA70_1"/>
    <property type="match status" value="1"/>
</dbReference>
<dbReference type="InterPro" id="IPR050813">
    <property type="entry name" value="Sigma-70_Factor"/>
</dbReference>
<dbReference type="InterPro" id="IPR007627">
    <property type="entry name" value="RNA_pol_sigma70_r2"/>
</dbReference>